<dbReference type="Pfam" id="PF06090">
    <property type="entry name" value="Ins_P5_2-kin"/>
    <property type="match status" value="1"/>
</dbReference>
<dbReference type="GO" id="GO:0005524">
    <property type="term" value="F:ATP binding"/>
    <property type="evidence" value="ECO:0007669"/>
    <property type="project" value="UniProtKB-KW"/>
</dbReference>
<sequence length="400" mass="45666">MEAHALDLVTKWKYIGEGRSSCIFRPLFEPLEGFVLRAPKDIASERDGPLDFCNVARSFLPERSQSHVPFLEEVEVSADVCLLLHEASDGVRPQFRAKAGQLPHGAFTGHLLKDLVSDIYGCEDTISIEIKPKVPGPRSAGMCRFCRMQYYKLSKGQEVRHSKYCPILLYSGKEEHVVRAVEELFEESQNNLRWLPKGQQSTSQHPPLDFLEKSWFGRSFEHPVSAMGLTAHLTFQKTHIMEDLKQIQENLFFPLSTAHCLAEEFVRRKGSFDDFVAWQAPFKGGVKSIIEYSRQARAWKTEDVSRIPLEDLEAALRAYSVLSSFKDCSLILSFAPINKCTIDVPGVQTVEVDGKILAFRIGVVDLDYKHPTRIFHYFERERKIDELVEGVDTSCRWELH</sequence>
<comment type="catalytic activity">
    <reaction evidence="6">
        <text>1D-myo-inositol 1,3,4,5,6-pentakisphosphate + ATP = 1D-myo-inositol hexakisphosphate + ADP + H(+)</text>
        <dbReference type="Rhea" id="RHEA:20313"/>
        <dbReference type="ChEBI" id="CHEBI:15378"/>
        <dbReference type="ChEBI" id="CHEBI:30616"/>
        <dbReference type="ChEBI" id="CHEBI:57733"/>
        <dbReference type="ChEBI" id="CHEBI:58130"/>
        <dbReference type="ChEBI" id="CHEBI:456216"/>
        <dbReference type="EC" id="2.7.1.158"/>
    </reaction>
</comment>
<dbReference type="EC" id="2.7.1.158" evidence="1 6"/>
<reference evidence="7" key="1">
    <citation type="submission" date="2021-01" db="EMBL/GenBank/DDBJ databases">
        <authorList>
            <person name="Corre E."/>
            <person name="Pelletier E."/>
            <person name="Niang G."/>
            <person name="Scheremetjew M."/>
            <person name="Finn R."/>
            <person name="Kale V."/>
            <person name="Holt S."/>
            <person name="Cochrane G."/>
            <person name="Meng A."/>
            <person name="Brown T."/>
            <person name="Cohen L."/>
        </authorList>
    </citation>
    <scope>NUCLEOTIDE SEQUENCE</scope>
    <source>
        <strain evidence="7">NIES-2562</strain>
    </source>
</reference>
<gene>
    <name evidence="7" type="ORF">PBIL07802_LOCUS16679</name>
</gene>
<keyword evidence="4 6" id="KW-0418">Kinase</keyword>
<evidence type="ECO:0000256" key="3">
    <source>
        <dbReference type="ARBA" id="ARBA00022741"/>
    </source>
</evidence>
<dbReference type="GO" id="GO:0005634">
    <property type="term" value="C:nucleus"/>
    <property type="evidence" value="ECO:0007669"/>
    <property type="project" value="TreeGrafter"/>
</dbReference>
<name>A0A7S3G7H7_9EUKA</name>
<keyword evidence="5 6" id="KW-0067">ATP-binding</keyword>
<dbReference type="PANTHER" id="PTHR14456:SF2">
    <property type="entry name" value="INOSITOL-PENTAKISPHOSPHATE 2-KINASE"/>
    <property type="match status" value="1"/>
</dbReference>
<evidence type="ECO:0000256" key="4">
    <source>
        <dbReference type="ARBA" id="ARBA00022777"/>
    </source>
</evidence>
<evidence type="ECO:0000313" key="7">
    <source>
        <dbReference type="EMBL" id="CAE0254433.1"/>
    </source>
</evidence>
<organism evidence="7">
    <name type="scientific">Palpitomonas bilix</name>
    <dbReference type="NCBI Taxonomy" id="652834"/>
    <lineage>
        <taxon>Eukaryota</taxon>
        <taxon>Eukaryota incertae sedis</taxon>
    </lineage>
</organism>
<evidence type="ECO:0000256" key="6">
    <source>
        <dbReference type="RuleBase" id="RU364126"/>
    </source>
</evidence>
<comment type="function">
    <text evidence="6">Phosphorylates Ins(1,3,4,5,6)P5 at position 2 to form Ins(1,2,3,4,5,6)P6 (InsP6 or phytate).</text>
</comment>
<evidence type="ECO:0000256" key="5">
    <source>
        <dbReference type="ARBA" id="ARBA00022840"/>
    </source>
</evidence>
<proteinExistence type="predicted"/>
<keyword evidence="3 6" id="KW-0547">Nucleotide-binding</keyword>
<comment type="domain">
    <text evidence="6">The EXKPK motif is conserved in inositol-pentakisphosphate 2-kinases of both family 1 and 2.</text>
</comment>
<evidence type="ECO:0000256" key="2">
    <source>
        <dbReference type="ARBA" id="ARBA00022679"/>
    </source>
</evidence>
<accession>A0A7S3G7H7</accession>
<dbReference type="InterPro" id="IPR009286">
    <property type="entry name" value="Ins_P5_2-kin"/>
</dbReference>
<keyword evidence="2 6" id="KW-0808">Transferase</keyword>
<dbReference type="AlphaFoldDB" id="A0A7S3G7H7"/>
<protein>
    <recommendedName>
        <fullName evidence="1 6">Inositol-pentakisphosphate 2-kinase</fullName>
        <ecNumber evidence="1 6">2.7.1.158</ecNumber>
    </recommendedName>
</protein>
<dbReference type="PANTHER" id="PTHR14456">
    <property type="entry name" value="INOSITOL POLYPHOSPHATE KINASE 1"/>
    <property type="match status" value="1"/>
</dbReference>
<evidence type="ECO:0000256" key="1">
    <source>
        <dbReference type="ARBA" id="ARBA00012023"/>
    </source>
</evidence>
<dbReference type="EMBL" id="HBIB01025678">
    <property type="protein sequence ID" value="CAE0254433.1"/>
    <property type="molecule type" value="Transcribed_RNA"/>
</dbReference>
<dbReference type="GO" id="GO:0032958">
    <property type="term" value="P:inositol phosphate biosynthetic process"/>
    <property type="evidence" value="ECO:0007669"/>
    <property type="project" value="TreeGrafter"/>
</dbReference>
<dbReference type="GO" id="GO:0035299">
    <property type="term" value="F:inositol-1,3,4,5,6-pentakisphosphate 2-kinase activity"/>
    <property type="evidence" value="ECO:0007669"/>
    <property type="project" value="UniProtKB-EC"/>
</dbReference>